<reference evidence="2" key="1">
    <citation type="journal article" date="2022" name="Mol. Ecol. Resour.">
        <title>The genomes of chicory, endive, great burdock and yacon provide insights into Asteraceae palaeo-polyploidization history and plant inulin production.</title>
        <authorList>
            <person name="Fan W."/>
            <person name="Wang S."/>
            <person name="Wang H."/>
            <person name="Wang A."/>
            <person name="Jiang F."/>
            <person name="Liu H."/>
            <person name="Zhao H."/>
            <person name="Xu D."/>
            <person name="Zhang Y."/>
        </authorList>
    </citation>
    <scope>NUCLEOTIDE SEQUENCE [LARGE SCALE GENOMIC DNA]</scope>
    <source>
        <strain evidence="2">cv. Yunnan</strain>
    </source>
</reference>
<comment type="caution">
    <text evidence="1">The sequence shown here is derived from an EMBL/GenBank/DDBJ whole genome shotgun (WGS) entry which is preliminary data.</text>
</comment>
<name>A0ACB9J7U4_9ASTR</name>
<evidence type="ECO:0000313" key="2">
    <source>
        <dbReference type="Proteomes" id="UP001056120"/>
    </source>
</evidence>
<dbReference type="Proteomes" id="UP001056120">
    <property type="component" value="Linkage Group LG05"/>
</dbReference>
<organism evidence="1 2">
    <name type="scientific">Smallanthus sonchifolius</name>
    <dbReference type="NCBI Taxonomy" id="185202"/>
    <lineage>
        <taxon>Eukaryota</taxon>
        <taxon>Viridiplantae</taxon>
        <taxon>Streptophyta</taxon>
        <taxon>Embryophyta</taxon>
        <taxon>Tracheophyta</taxon>
        <taxon>Spermatophyta</taxon>
        <taxon>Magnoliopsida</taxon>
        <taxon>eudicotyledons</taxon>
        <taxon>Gunneridae</taxon>
        <taxon>Pentapetalae</taxon>
        <taxon>asterids</taxon>
        <taxon>campanulids</taxon>
        <taxon>Asterales</taxon>
        <taxon>Asteraceae</taxon>
        <taxon>Asteroideae</taxon>
        <taxon>Heliantheae alliance</taxon>
        <taxon>Millerieae</taxon>
        <taxon>Smallanthus</taxon>
    </lineage>
</organism>
<dbReference type="EMBL" id="CM042022">
    <property type="protein sequence ID" value="KAI3815748.1"/>
    <property type="molecule type" value="Genomic_DNA"/>
</dbReference>
<protein>
    <submittedName>
        <fullName evidence="1">Uncharacterized protein</fullName>
    </submittedName>
</protein>
<accession>A0ACB9J7U4</accession>
<proteinExistence type="predicted"/>
<keyword evidence="2" id="KW-1185">Reference proteome</keyword>
<reference evidence="1 2" key="2">
    <citation type="journal article" date="2022" name="Mol. Ecol. Resour.">
        <title>The genomes of chicory, endive, great burdock and yacon provide insights into Asteraceae paleo-polyploidization history and plant inulin production.</title>
        <authorList>
            <person name="Fan W."/>
            <person name="Wang S."/>
            <person name="Wang H."/>
            <person name="Wang A."/>
            <person name="Jiang F."/>
            <person name="Liu H."/>
            <person name="Zhao H."/>
            <person name="Xu D."/>
            <person name="Zhang Y."/>
        </authorList>
    </citation>
    <scope>NUCLEOTIDE SEQUENCE [LARGE SCALE GENOMIC DNA]</scope>
    <source>
        <strain evidence="2">cv. Yunnan</strain>
        <tissue evidence="1">Leaves</tissue>
    </source>
</reference>
<sequence length="1240" mass="141274">MEVVGQWLRAIAFNGGCRPMAESHRGATEWVLSVLVQLALGAIPERELMECRGNDGYDDGRMPPRQANSSTSNPDLATLFAQLVGQLTQANNNSDGSHNIQRNGGTNPPHCTFKHFNSCNPTKFFGTEGATGLLQWFESMESTFLNSDCPDNLRVRYATSVATSLSWDDLKKAMTDEFCPRNEMRKLEAEFLDLAQDSGDNLAYTTRFQELSLLVPHMITPLARGIEKYIGGLPMQIQDAVLGSNPLTLEAAIRLSATLSDNHVKAGTLTRKGSKKVVSTLAAVKDVKPESSNRNKKRKGRNFAAVTPAVPAIQAAPLGQNPKTYQGPNPQCQTYKYHHPANLPCRLCSSCGRYGHVVTTCRTRPPIHQATPANRPIYPAPLNGRACYECGDPNHFRDRCPKLHHQVEIANGKSITINSVIRNCNLELNNHVFSVDLLPMQLGSFDIIIGMDWLSKHHAEVFCYEKCIRIPLPSGDTLVIFDEKPCRGLQLMSCTLAQKYLRKKYVAFLAHVVDTKDKGKELQDIPIIRDFPKVFPEDLPGLPPPRQVEFRIDLVPGATPVAKAPYRVAPSEMQELASQLQELSSKGFIRPSHSPWGAPVLFVKKKDGSLRMCIDYRELNKLTIKNRYLLPRIDDLFDQLKGSTCFSKIDLRSGYHQLRVLDEDIPKTAFRTRYGHYEFMVMPFGLTNAPAVFMDLMNRVCKPYLDKFVIIFIDDILIYSKMKAEHEQHLRLILELLKKEQLYAKFSKCEFWLKEVQFLGHIVNDKGIHVDPAKIEAIKNWSTPKTPTEIRSFLGLAGYYRRFIPNFSKIAVLLTALTHKSKSYEWGPKQEEAFQTLKHKLCNAPILTIPSGNDDFVVYCDASNQGLGCVLMQRGQVIAYASRQLKIHEKNYTTHDLELELNMRQRRWVELLNDYDCEIRYHPGKANVVADALSRKERIMLHSVHIHNDIQARILKAQHTSVTEGNMYQEMACGVELVQETKANGLLYYLDRIWVPDRNELRIFLMNESHKTRYSVHPGADKMYMGLRQQYWWPGMKKDIALFVAKCLTCSKVKAEHQKPSGLLEQPEIPVWKWENLAMDFITKLPRTSSGHDSIWVIIDRLTKSAHFLPILEDYRVEKLARIYIDEIVSPWKGVVRFGKKGKLAPRYVGPFKILERVGKVAYKLDLPSELINVHPTFHVSNLKKCLADENLHIPLDEVYVDEKMHFVEKPVEIMDREVKKLKRSRIPIVKVRWESKRGQ</sequence>
<evidence type="ECO:0000313" key="1">
    <source>
        <dbReference type="EMBL" id="KAI3815748.1"/>
    </source>
</evidence>
<gene>
    <name evidence="1" type="ORF">L1987_15429</name>
</gene>